<evidence type="ECO:0000313" key="1">
    <source>
        <dbReference type="EMBL" id="AYV85162.1"/>
    </source>
</evidence>
<sequence>MTKSPIKKSYKQPFKIPRKKQNKELLLMVSMNPHLVYDIDAGDNNLTKDCYPELVQMIKNKLASENNSTIDKINKIITENKETKKNYVDTINETYGKLAFEFEECLKNKKEFFQVEIYGKQPHFEKPSADSWKLYNKIKMEAINIFINRLMIKGYGPIHFDIDAVGYDDGYDNPVGLGSFSGGDNLIIRFDL</sequence>
<organism evidence="1">
    <name type="scientific">Satyrvirus sp</name>
    <dbReference type="NCBI Taxonomy" id="2487771"/>
    <lineage>
        <taxon>Viruses</taxon>
        <taxon>Varidnaviria</taxon>
        <taxon>Bamfordvirae</taxon>
        <taxon>Nucleocytoviricota</taxon>
        <taxon>Megaviricetes</taxon>
        <taxon>Imitervirales</taxon>
        <taxon>Mimiviridae</taxon>
        <taxon>Megamimivirinae</taxon>
    </lineage>
</organism>
<protein>
    <submittedName>
        <fullName evidence="1">Uncharacterized protein</fullName>
    </submittedName>
</protein>
<proteinExistence type="predicted"/>
<name>A0A3G5ADA5_9VIRU</name>
<reference evidence="1" key="1">
    <citation type="submission" date="2018-10" db="EMBL/GenBank/DDBJ databases">
        <title>Hidden diversity of soil giant viruses.</title>
        <authorList>
            <person name="Schulz F."/>
            <person name="Alteio L."/>
            <person name="Goudeau D."/>
            <person name="Ryan E.M."/>
            <person name="Malmstrom R.R."/>
            <person name="Blanchard J."/>
            <person name="Woyke T."/>
        </authorList>
    </citation>
    <scope>NUCLEOTIDE SEQUENCE</scope>
    <source>
        <strain evidence="1">SAV1</strain>
    </source>
</reference>
<dbReference type="EMBL" id="MK072441">
    <property type="protein sequence ID" value="AYV85162.1"/>
    <property type="molecule type" value="Genomic_DNA"/>
</dbReference>
<gene>
    <name evidence="1" type="ORF">Satyrvirus5_27</name>
</gene>
<accession>A0A3G5ADA5</accession>